<gene>
    <name evidence="1" type="ORF">LMG26690_05427</name>
</gene>
<reference evidence="1 2" key="1">
    <citation type="submission" date="2020-04" db="EMBL/GenBank/DDBJ databases">
        <authorList>
            <person name="De Canck E."/>
        </authorList>
    </citation>
    <scope>NUCLEOTIDE SEQUENCE [LARGE SCALE GENOMIC DNA]</scope>
    <source>
        <strain evidence="1 2">LMG 26690</strain>
    </source>
</reference>
<accession>A0A6S7AVC2</accession>
<proteinExistence type="predicted"/>
<evidence type="ECO:0000313" key="1">
    <source>
        <dbReference type="EMBL" id="CAB3737855.1"/>
    </source>
</evidence>
<organism evidence="1 2">
    <name type="scientific">Achromobacter animicus</name>
    <dbReference type="NCBI Taxonomy" id="1389935"/>
    <lineage>
        <taxon>Bacteria</taxon>
        <taxon>Pseudomonadati</taxon>
        <taxon>Pseudomonadota</taxon>
        <taxon>Betaproteobacteria</taxon>
        <taxon>Burkholderiales</taxon>
        <taxon>Alcaligenaceae</taxon>
        <taxon>Achromobacter</taxon>
    </lineage>
</organism>
<dbReference type="AlphaFoldDB" id="A0A6S7AVC2"/>
<dbReference type="EMBL" id="CADIJM010000027">
    <property type="protein sequence ID" value="CAB3737855.1"/>
    <property type="molecule type" value="Genomic_DNA"/>
</dbReference>
<keyword evidence="2" id="KW-1185">Reference proteome</keyword>
<sequence length="44" mass="4730">MMSVTRFTDDTISCIVEPARSTCCEPAPTLDTESSIRPLISLAA</sequence>
<dbReference type="Proteomes" id="UP000494214">
    <property type="component" value="Unassembled WGS sequence"/>
</dbReference>
<name>A0A6S7AVC2_9BURK</name>
<protein>
    <submittedName>
        <fullName evidence="1">Uncharacterized protein</fullName>
    </submittedName>
</protein>
<evidence type="ECO:0000313" key="2">
    <source>
        <dbReference type="Proteomes" id="UP000494214"/>
    </source>
</evidence>